<dbReference type="GO" id="GO:0031956">
    <property type="term" value="F:medium-chain fatty acid-CoA ligase activity"/>
    <property type="evidence" value="ECO:0007669"/>
    <property type="project" value="TreeGrafter"/>
</dbReference>
<protein>
    <submittedName>
        <fullName evidence="3">O-succinylbenzoic acid-CoA ligase</fullName>
        <ecNumber evidence="3">6.2.1.26</ecNumber>
    </submittedName>
</protein>
<organism evidence="3 4">
    <name type="scientific">Cutibacterium acnes (strain DSM 16379 / KPA171202)</name>
    <name type="common">Propionibacterium acnes</name>
    <dbReference type="NCBI Taxonomy" id="267747"/>
    <lineage>
        <taxon>Bacteria</taxon>
        <taxon>Bacillati</taxon>
        <taxon>Actinomycetota</taxon>
        <taxon>Actinomycetes</taxon>
        <taxon>Propionibacteriales</taxon>
        <taxon>Propionibacteriaceae</taxon>
        <taxon>Cutibacterium</taxon>
    </lineage>
</organism>
<dbReference type="SUPFAM" id="SSF56801">
    <property type="entry name" value="Acetyl-CoA synthetase-like"/>
    <property type="match status" value="1"/>
</dbReference>
<evidence type="ECO:0000259" key="2">
    <source>
        <dbReference type="Pfam" id="PF13193"/>
    </source>
</evidence>
<dbReference type="Pfam" id="PF13193">
    <property type="entry name" value="AMP-binding_C"/>
    <property type="match status" value="1"/>
</dbReference>
<reference evidence="3 4" key="1">
    <citation type="journal article" date="2004" name="Science">
        <title>The complete genome sequence of Propionibacterium acnes, a commensal of human skin.</title>
        <authorList>
            <person name="Bruggemann H."/>
            <person name="Henne A."/>
            <person name="Hoster F."/>
            <person name="Liesegang H."/>
            <person name="Wiezer A."/>
            <person name="Strittmatter A."/>
            <person name="Hujer S."/>
            <person name="Durre P."/>
            <person name="Gottschalk G."/>
        </authorList>
    </citation>
    <scope>NUCLEOTIDE SEQUENCE [LARGE SCALE GENOMIC DNA]</scope>
    <source>
        <strain evidence="4">DSM 16379 / KPA171202</strain>
    </source>
</reference>
<dbReference type="Proteomes" id="UP000000603">
    <property type="component" value="Chromosome"/>
</dbReference>
<dbReference type="EMBL" id="AE017283">
    <property type="protein sequence ID" value="AAT82659.1"/>
    <property type="molecule type" value="Genomic_DNA"/>
</dbReference>
<name>Q6A9A7_CUTAK</name>
<dbReference type="GO" id="GO:0006631">
    <property type="term" value="P:fatty acid metabolic process"/>
    <property type="evidence" value="ECO:0007669"/>
    <property type="project" value="TreeGrafter"/>
</dbReference>
<keyword evidence="3" id="KW-0436">Ligase</keyword>
<sequence length="416" mass="43547">MTPSSSTAPRTGPTTPITSEAVVGSELTSRVRVVRVERTREDVDWLAGRLTEVFDGARSVLVPAGGNELPPAVFQDVEDRTVWLPDEVALVVRTSGSTSGTGRLVGLSATQLRASGAATRERLGGPCTWVLALPPHHIAGLQVVARAVGDGREVVVVEGRLDAPAVAAAVDEAANRHDDGRVAISVVPTQLSRLLDDPVGTEALTRCAAVLVGGAAASASLLSRAQKAGVPVRVTYGMSETCGGCVYDGVPLEGVRVDLADDSRVRIAGPMIMSGYLDEGPVGPWLATQDLGHWQSGRLVIDGRIDDVINSGGLKIAAGQVLDQIRATGMVRDGLVLGLADATWGQVVTAVVVPGRGWRGPEALRDLVGRRLGRAHAPRVIVEVDELPMLSSGKIDRVEVRRIATATLESGAAWRV</sequence>
<dbReference type="Pfam" id="PF00501">
    <property type="entry name" value="AMP-binding"/>
    <property type="match status" value="1"/>
</dbReference>
<dbReference type="AlphaFoldDB" id="Q6A9A7"/>
<evidence type="ECO:0000313" key="3">
    <source>
        <dbReference type="EMBL" id="AAT82659.1"/>
    </source>
</evidence>
<dbReference type="PANTHER" id="PTHR43201">
    <property type="entry name" value="ACYL-COA SYNTHETASE"/>
    <property type="match status" value="1"/>
</dbReference>
<evidence type="ECO:0000313" key="4">
    <source>
        <dbReference type="Proteomes" id="UP000000603"/>
    </source>
</evidence>
<dbReference type="PANTHER" id="PTHR43201:SF32">
    <property type="entry name" value="2-SUCCINYLBENZOATE--COA LIGASE, CHLOROPLASTIC_PEROXISOMAL"/>
    <property type="match status" value="1"/>
</dbReference>
<gene>
    <name evidence="3" type="ordered locus">PPA0906</name>
</gene>
<dbReference type="InterPro" id="IPR000873">
    <property type="entry name" value="AMP-dep_synth/lig_dom"/>
</dbReference>
<feature type="domain" description="AMP-binding enzyme C-terminal" evidence="2">
    <location>
        <begin position="331"/>
        <end position="394"/>
    </location>
</feature>
<dbReference type="Gene3D" id="3.30.300.30">
    <property type="match status" value="1"/>
</dbReference>
<dbReference type="Gene3D" id="3.40.50.12780">
    <property type="entry name" value="N-terminal domain of ligase-like"/>
    <property type="match status" value="1"/>
</dbReference>
<dbReference type="GO" id="GO:0008756">
    <property type="term" value="F:o-succinylbenzoate-CoA ligase activity"/>
    <property type="evidence" value="ECO:0007669"/>
    <property type="project" value="UniProtKB-EC"/>
</dbReference>
<dbReference type="HOGENOM" id="CLU_000022_59_3_11"/>
<dbReference type="KEGG" id="pac:PPA0906"/>
<dbReference type="InterPro" id="IPR045851">
    <property type="entry name" value="AMP-bd_C_sf"/>
</dbReference>
<accession>Q6A9A7</accession>
<dbReference type="EnsemblBacteria" id="AAT82659">
    <property type="protein sequence ID" value="AAT82659"/>
    <property type="gene ID" value="PPA0906"/>
</dbReference>
<evidence type="ECO:0000259" key="1">
    <source>
        <dbReference type="Pfam" id="PF00501"/>
    </source>
</evidence>
<feature type="domain" description="AMP-dependent synthetase/ligase" evidence="1">
    <location>
        <begin position="80"/>
        <end position="276"/>
    </location>
</feature>
<proteinExistence type="predicted"/>
<dbReference type="eggNOG" id="COG0318">
    <property type="taxonomic scope" value="Bacteria"/>
</dbReference>
<dbReference type="InterPro" id="IPR025110">
    <property type="entry name" value="AMP-bd_C"/>
</dbReference>
<dbReference type="EC" id="6.2.1.26" evidence="3"/>
<dbReference type="InterPro" id="IPR042099">
    <property type="entry name" value="ANL_N_sf"/>
</dbReference>